<organism evidence="1">
    <name type="scientific">marine sediment metagenome</name>
    <dbReference type="NCBI Taxonomy" id="412755"/>
    <lineage>
        <taxon>unclassified sequences</taxon>
        <taxon>metagenomes</taxon>
        <taxon>ecological metagenomes</taxon>
    </lineage>
</organism>
<comment type="caution">
    <text evidence="1">The sequence shown here is derived from an EMBL/GenBank/DDBJ whole genome shotgun (WGS) entry which is preliminary data.</text>
</comment>
<reference evidence="1" key="1">
    <citation type="journal article" date="2015" name="Nature">
        <title>Complex archaea that bridge the gap between prokaryotes and eukaryotes.</title>
        <authorList>
            <person name="Spang A."/>
            <person name="Saw J.H."/>
            <person name="Jorgensen S.L."/>
            <person name="Zaremba-Niedzwiedzka K."/>
            <person name="Martijn J."/>
            <person name="Lind A.E."/>
            <person name="van Eijk R."/>
            <person name="Schleper C."/>
            <person name="Guy L."/>
            <person name="Ettema T.J."/>
        </authorList>
    </citation>
    <scope>NUCLEOTIDE SEQUENCE</scope>
</reference>
<accession>A0A0F9EAD4</accession>
<dbReference type="AlphaFoldDB" id="A0A0F9EAD4"/>
<evidence type="ECO:0000313" key="1">
    <source>
        <dbReference type="EMBL" id="KKL71018.1"/>
    </source>
</evidence>
<sequence>MNGIKYVRGIWKRMRQKPITSILPVSKPFLLPLNQKQEMFNQIAIERERDQGLRAYEYVVVSHDREGNEVDYIKFYVSDSGRIYSVSMPKPL</sequence>
<gene>
    <name evidence="1" type="ORF">LCGC14_2099120</name>
</gene>
<proteinExistence type="predicted"/>
<name>A0A0F9EAD4_9ZZZZ</name>
<dbReference type="EMBL" id="LAZR01025718">
    <property type="protein sequence ID" value="KKL71018.1"/>
    <property type="molecule type" value="Genomic_DNA"/>
</dbReference>
<protein>
    <submittedName>
        <fullName evidence="1">Uncharacterized protein</fullName>
    </submittedName>
</protein>